<dbReference type="OrthoDB" id="3437960at2759"/>
<feature type="coiled-coil region" evidence="8">
    <location>
        <begin position="190"/>
        <end position="217"/>
    </location>
</feature>
<dbReference type="GO" id="GO:0005634">
    <property type="term" value="C:nucleus"/>
    <property type="evidence" value="ECO:0007669"/>
    <property type="project" value="UniProtKB-SubCell"/>
</dbReference>
<comment type="caution">
    <text evidence="10">The sequence shown here is derived from an EMBL/GenBank/DDBJ whole genome shotgun (WGS) entry which is preliminary data.</text>
</comment>
<dbReference type="GO" id="GO:0008270">
    <property type="term" value="F:zinc ion binding"/>
    <property type="evidence" value="ECO:0007669"/>
    <property type="project" value="UniProtKB-KW"/>
</dbReference>
<feature type="domain" description="C2H2-type" evidence="9">
    <location>
        <begin position="410"/>
        <end position="438"/>
    </location>
</feature>
<protein>
    <recommendedName>
        <fullName evidence="9">C2H2-type domain-containing protein</fullName>
    </recommendedName>
</protein>
<evidence type="ECO:0000256" key="3">
    <source>
        <dbReference type="ARBA" id="ARBA00022737"/>
    </source>
</evidence>
<gene>
    <name evidence="10" type="ORF">A3Q56_01787</name>
</gene>
<dbReference type="Pfam" id="PF00096">
    <property type="entry name" value="zf-C2H2"/>
    <property type="match status" value="2"/>
</dbReference>
<dbReference type="SMART" id="SM00355">
    <property type="entry name" value="ZnF_C2H2"/>
    <property type="match status" value="13"/>
</dbReference>
<organism evidence="10 11">
    <name type="scientific">Intoshia linei</name>
    <dbReference type="NCBI Taxonomy" id="1819745"/>
    <lineage>
        <taxon>Eukaryota</taxon>
        <taxon>Metazoa</taxon>
        <taxon>Spiralia</taxon>
        <taxon>Lophotrochozoa</taxon>
        <taxon>Mesozoa</taxon>
        <taxon>Orthonectida</taxon>
        <taxon>Rhopaluridae</taxon>
        <taxon>Intoshia</taxon>
    </lineage>
</organism>
<evidence type="ECO:0000256" key="2">
    <source>
        <dbReference type="ARBA" id="ARBA00022723"/>
    </source>
</evidence>
<feature type="domain" description="C2H2-type" evidence="9">
    <location>
        <begin position="444"/>
        <end position="468"/>
    </location>
</feature>
<dbReference type="GO" id="GO:0000978">
    <property type="term" value="F:RNA polymerase II cis-regulatory region sequence-specific DNA binding"/>
    <property type="evidence" value="ECO:0007669"/>
    <property type="project" value="TreeGrafter"/>
</dbReference>
<evidence type="ECO:0000256" key="7">
    <source>
        <dbReference type="PROSITE-ProRule" id="PRU00042"/>
    </source>
</evidence>
<feature type="domain" description="C2H2-type" evidence="9">
    <location>
        <begin position="510"/>
        <end position="537"/>
    </location>
</feature>
<feature type="domain" description="C2H2-type" evidence="9">
    <location>
        <begin position="380"/>
        <end position="409"/>
    </location>
</feature>
<dbReference type="PANTHER" id="PTHR24376:SF216">
    <property type="entry name" value="ZINC FINGER PROTEIN 420-LIKE"/>
    <property type="match status" value="1"/>
</dbReference>
<dbReference type="Proteomes" id="UP000078046">
    <property type="component" value="Unassembled WGS sequence"/>
</dbReference>
<evidence type="ECO:0000256" key="8">
    <source>
        <dbReference type="SAM" id="Coils"/>
    </source>
</evidence>
<evidence type="ECO:0000256" key="6">
    <source>
        <dbReference type="ARBA" id="ARBA00023242"/>
    </source>
</evidence>
<dbReference type="InterPro" id="IPR013087">
    <property type="entry name" value="Znf_C2H2_type"/>
</dbReference>
<dbReference type="InterPro" id="IPR036236">
    <property type="entry name" value="Znf_C2H2_sf"/>
</dbReference>
<keyword evidence="4 7" id="KW-0863">Zinc-finger</keyword>
<comment type="subcellular location">
    <subcellularLocation>
        <location evidence="1">Nucleus</location>
    </subcellularLocation>
</comment>
<dbReference type="PROSITE" id="PS00028">
    <property type="entry name" value="ZINC_FINGER_C2H2_1"/>
    <property type="match status" value="11"/>
</dbReference>
<sequence>MDKDIFQLKRIDYEKKIRGYKQEKIHTKHLACAVIKSIDMALTSKWFVCYQCTFFCNFETCANDSSDTKNAILVHLREHLNIKIFKCPLCDTSFNLFDNFRVHFTFHLNNTRNYIPVLANIVVLLKKYFKFQIFSTNLNENDIPNYAPYVEWAVYYDIFDTLVTFYQTRTNINLDLFKYIKTFQELATDFKDSHQVLNEIKRNIENLNQNLKDESLGINSNLIKCSECKFLFTKERLLRSHMISVHIVSEDIFCPLCPSEFDQPYEFAKHLLKFHHFVTKSEKYGHNFILNSQKNLRKDLNKPLCNFTCSFCDQRFLKISDFRTHVKIHEITKKKLKPRKCNRNKDKSNYKFTCEICSSKFQKLSLLTRHERIHTGEKPFKCTKCERAFSQSNALKAHLYSFIHNEKGQYVCPLCPQNFTQLQYLRQHVKNVHESIKLKKPKVYKCQSCTKTFDVKDKLWEHNRGEHSKRFFPIPVMTKSQDTQEKKVLSFYQSLNIKFTKRVIDNRFYFECPVCEQIFLHNYALKRHFIKHTGLKPYTCRVCSVSFVYKYQRDLHFYTHFPNKCLKCCIAFASCDELTSHVKDNHDLEKFKNRVYTCPVCMNETFNEEKNMIEHIDEAHSHFLHVDDDLDQIFNDLLTGTFYKKKIYVDTNFIESNDINITLVGDSAQIGNVSNDSNDSNFLNESTLSNCVSNSNLNSMQVYKPNVTFPTVYMGSKSNKLKNMRNNNMWMEPLKYPLLFKTNHVSKKDVNTFCVNCNLNNNFISFNGNIANSISQYCSPDANTLPVVFVPQVNKYKFVIPPNVKINQNVNCTSSDSNAVICQENDTIMNWDTFVYKDGINNSESDLNLNSKVKFESSVKESSIEDVDNFFQTSENLDTYVLKKNDNLNEFSKLNFQSENQDSIDNDLIYPSLPLELDCNVIDESLDLNVDCTKNTFSTLPSPSQIRIESFSPNAFDEDLHTTYLQPDSLSEFGGNVVTDDSSCVNRSDMFDFNQDKFHFIHNSPNESNFKSSFKLLVDNESINFIQDIKTTPDVNRRYKDLFKNKDKSINNKFYEMKSPGCVLTKFDSNRSNFKDGLDQFTFNYMATPNYEPNVQAFNVADNSYDI</sequence>
<feature type="domain" description="C2H2-type" evidence="9">
    <location>
        <begin position="352"/>
        <end position="379"/>
    </location>
</feature>
<proteinExistence type="predicted"/>
<feature type="domain" description="C2H2-type" evidence="9">
    <location>
        <begin position="307"/>
        <end position="334"/>
    </location>
</feature>
<keyword evidence="8" id="KW-0175">Coiled coil</keyword>
<dbReference type="GO" id="GO:0001228">
    <property type="term" value="F:DNA-binding transcription activator activity, RNA polymerase II-specific"/>
    <property type="evidence" value="ECO:0007669"/>
    <property type="project" value="TreeGrafter"/>
</dbReference>
<keyword evidence="5" id="KW-0862">Zinc</keyword>
<keyword evidence="2" id="KW-0479">Metal-binding</keyword>
<evidence type="ECO:0000313" key="10">
    <source>
        <dbReference type="EMBL" id="OAF70460.1"/>
    </source>
</evidence>
<reference evidence="10 11" key="1">
    <citation type="submission" date="2016-04" db="EMBL/GenBank/DDBJ databases">
        <title>The genome of Intoshia linei affirms orthonectids as highly simplified spiralians.</title>
        <authorList>
            <person name="Mikhailov K.V."/>
            <person name="Slusarev G.S."/>
            <person name="Nikitin M.A."/>
            <person name="Logacheva M.D."/>
            <person name="Penin A."/>
            <person name="Aleoshin V."/>
            <person name="Panchin Y.V."/>
        </authorList>
    </citation>
    <scope>NUCLEOTIDE SEQUENCE [LARGE SCALE GENOMIC DNA]</scope>
    <source>
        <strain evidence="10">Intl2013</strain>
        <tissue evidence="10">Whole animal</tissue>
    </source>
</reference>
<dbReference type="SUPFAM" id="SSF57667">
    <property type="entry name" value="beta-beta-alpha zinc fingers"/>
    <property type="match status" value="4"/>
</dbReference>
<keyword evidence="6" id="KW-0539">Nucleus</keyword>
<dbReference type="PANTHER" id="PTHR24376">
    <property type="entry name" value="ZINC FINGER PROTEIN"/>
    <property type="match status" value="1"/>
</dbReference>
<evidence type="ECO:0000259" key="9">
    <source>
        <dbReference type="PROSITE" id="PS50157"/>
    </source>
</evidence>
<dbReference type="FunFam" id="3.30.160.60:FF:001049">
    <property type="entry name" value="zinc finger protein 319"/>
    <property type="match status" value="1"/>
</dbReference>
<evidence type="ECO:0000256" key="5">
    <source>
        <dbReference type="ARBA" id="ARBA00022833"/>
    </source>
</evidence>
<dbReference type="PROSITE" id="PS50157">
    <property type="entry name" value="ZINC_FINGER_C2H2_2"/>
    <property type="match status" value="8"/>
</dbReference>
<dbReference type="Gene3D" id="3.30.160.60">
    <property type="entry name" value="Classic Zinc Finger"/>
    <property type="match status" value="5"/>
</dbReference>
<name>A0A177B8H6_9BILA</name>
<evidence type="ECO:0000256" key="4">
    <source>
        <dbReference type="ARBA" id="ARBA00022771"/>
    </source>
</evidence>
<accession>A0A177B8H6</accession>
<dbReference type="AlphaFoldDB" id="A0A177B8H6"/>
<keyword evidence="3" id="KW-0677">Repeat</keyword>
<evidence type="ECO:0000313" key="11">
    <source>
        <dbReference type="Proteomes" id="UP000078046"/>
    </source>
</evidence>
<dbReference type="EMBL" id="LWCA01000146">
    <property type="protein sequence ID" value="OAF70460.1"/>
    <property type="molecule type" value="Genomic_DNA"/>
</dbReference>
<feature type="domain" description="C2H2-type" evidence="9">
    <location>
        <begin position="223"/>
        <end position="251"/>
    </location>
</feature>
<keyword evidence="11" id="KW-1185">Reference proteome</keyword>
<evidence type="ECO:0000256" key="1">
    <source>
        <dbReference type="ARBA" id="ARBA00004123"/>
    </source>
</evidence>
<feature type="domain" description="C2H2-type" evidence="9">
    <location>
        <begin position="85"/>
        <end position="112"/>
    </location>
</feature>